<organism evidence="2 3">
    <name type="scientific">Rubellimicrobium mesophilum DSM 19309</name>
    <dbReference type="NCBI Taxonomy" id="442562"/>
    <lineage>
        <taxon>Bacteria</taxon>
        <taxon>Pseudomonadati</taxon>
        <taxon>Pseudomonadota</taxon>
        <taxon>Alphaproteobacteria</taxon>
        <taxon>Rhodobacterales</taxon>
        <taxon>Roseobacteraceae</taxon>
        <taxon>Rubellimicrobium</taxon>
    </lineage>
</organism>
<evidence type="ECO:0000313" key="2">
    <source>
        <dbReference type="EMBL" id="EYD74499.1"/>
    </source>
</evidence>
<comment type="caution">
    <text evidence="2">The sequence shown here is derived from an EMBL/GenBank/DDBJ whole genome shotgun (WGS) entry which is preliminary data.</text>
</comment>
<reference evidence="2 3" key="1">
    <citation type="submission" date="2013-02" db="EMBL/GenBank/DDBJ databases">
        <authorList>
            <person name="Fiebig A."/>
            <person name="Goeker M."/>
            <person name="Klenk H.-P.P."/>
        </authorList>
    </citation>
    <scope>NUCLEOTIDE SEQUENCE [LARGE SCALE GENOMIC DNA]</scope>
    <source>
        <strain evidence="2 3">DSM 19309</strain>
    </source>
</reference>
<sequence>MLKAVEAPPTRGVSEEAGILETWNEPFVQWRHSFAKERDEAKRKPWSTYKVGLDVLCSRIERRLADQGGLEDQDPVVKELLRRPSEKESPDFLRLYEAEQRLALLMSDDEIRDEAEGRFARARQLRLPSYADLRTAFDRDDADAATRRTIYITLVRELQRADQRRSLDQFHRRKAARRLNLYGCVLIVPSVLLLAYFYYRDALENLGPYHMIAVMWCGLAGAFLSRMILFQRVLATIGAEEIATEFSHFAIILRLIIGTLGALVMYFLIVGQVVDGDFFPDWTADSHVWQRFGSSFAAAGQTSSEDFNLVSTDFAQLLIWSTIAGFSERIIPDRFARMEVAVLQPQRSESL</sequence>
<accession>A0A017HL44</accession>
<evidence type="ECO:0000313" key="3">
    <source>
        <dbReference type="Proteomes" id="UP000019666"/>
    </source>
</evidence>
<keyword evidence="3" id="KW-1185">Reference proteome</keyword>
<dbReference type="RefSeq" id="WP_037282201.1">
    <property type="nucleotide sequence ID" value="NZ_KK088604.1"/>
</dbReference>
<dbReference type="OrthoDB" id="7594417at2"/>
<keyword evidence="1" id="KW-1133">Transmembrane helix</keyword>
<dbReference type="AlphaFoldDB" id="A0A017HL44"/>
<feature type="transmembrane region" description="Helical" evidence="1">
    <location>
        <begin position="251"/>
        <end position="269"/>
    </location>
</feature>
<dbReference type="HOGENOM" id="CLU_789601_0_0_5"/>
<protein>
    <submittedName>
        <fullName evidence="2">Uncharacterized protein</fullName>
    </submittedName>
</protein>
<feature type="transmembrane region" description="Helical" evidence="1">
    <location>
        <begin position="211"/>
        <end position="230"/>
    </location>
</feature>
<dbReference type="Proteomes" id="UP000019666">
    <property type="component" value="Unassembled WGS sequence"/>
</dbReference>
<proteinExistence type="predicted"/>
<gene>
    <name evidence="2" type="ORF">Rumeso_03795</name>
</gene>
<dbReference type="EMBL" id="AOSK01000111">
    <property type="protein sequence ID" value="EYD74499.1"/>
    <property type="molecule type" value="Genomic_DNA"/>
</dbReference>
<keyword evidence="1" id="KW-0472">Membrane</keyword>
<name>A0A017HL44_9RHOB</name>
<feature type="transmembrane region" description="Helical" evidence="1">
    <location>
        <begin position="179"/>
        <end position="199"/>
    </location>
</feature>
<keyword evidence="1" id="KW-0812">Transmembrane</keyword>
<evidence type="ECO:0000256" key="1">
    <source>
        <dbReference type="SAM" id="Phobius"/>
    </source>
</evidence>